<dbReference type="EMBL" id="JXTB01000415">
    <property type="protein sequence ID" value="PON41443.1"/>
    <property type="molecule type" value="Genomic_DNA"/>
</dbReference>
<sequence length="87" mass="9689">MVSDPLLCSIDELSYGSFRDWGLLPLRFKSCLGGGAILQARFTFQLDFETAYARALSHYSPMFCGNELLHLDRVESAGSSGSHDILW</sequence>
<accession>A0A2P5AY19</accession>
<organism evidence="1 2">
    <name type="scientific">Parasponia andersonii</name>
    <name type="common">Sponia andersonii</name>
    <dbReference type="NCBI Taxonomy" id="3476"/>
    <lineage>
        <taxon>Eukaryota</taxon>
        <taxon>Viridiplantae</taxon>
        <taxon>Streptophyta</taxon>
        <taxon>Embryophyta</taxon>
        <taxon>Tracheophyta</taxon>
        <taxon>Spermatophyta</taxon>
        <taxon>Magnoliopsida</taxon>
        <taxon>eudicotyledons</taxon>
        <taxon>Gunneridae</taxon>
        <taxon>Pentapetalae</taxon>
        <taxon>rosids</taxon>
        <taxon>fabids</taxon>
        <taxon>Rosales</taxon>
        <taxon>Cannabaceae</taxon>
        <taxon>Parasponia</taxon>
    </lineage>
</organism>
<dbReference type="Proteomes" id="UP000237105">
    <property type="component" value="Unassembled WGS sequence"/>
</dbReference>
<proteinExistence type="predicted"/>
<keyword evidence="2" id="KW-1185">Reference proteome</keyword>
<reference evidence="2" key="1">
    <citation type="submission" date="2016-06" db="EMBL/GenBank/DDBJ databases">
        <title>Parallel loss of symbiosis genes in relatives of nitrogen-fixing non-legume Parasponia.</title>
        <authorList>
            <person name="Van Velzen R."/>
            <person name="Holmer R."/>
            <person name="Bu F."/>
            <person name="Rutten L."/>
            <person name="Van Zeijl A."/>
            <person name="Liu W."/>
            <person name="Santuari L."/>
            <person name="Cao Q."/>
            <person name="Sharma T."/>
            <person name="Shen D."/>
            <person name="Roswanjaya Y."/>
            <person name="Wardhani T."/>
            <person name="Kalhor M.S."/>
            <person name="Jansen J."/>
            <person name="Van den Hoogen J."/>
            <person name="Gungor B."/>
            <person name="Hartog M."/>
            <person name="Hontelez J."/>
            <person name="Verver J."/>
            <person name="Yang W.-C."/>
            <person name="Schijlen E."/>
            <person name="Repin R."/>
            <person name="Schilthuizen M."/>
            <person name="Schranz E."/>
            <person name="Heidstra R."/>
            <person name="Miyata K."/>
            <person name="Fedorova E."/>
            <person name="Kohlen W."/>
            <person name="Bisseling T."/>
            <person name="Smit S."/>
            <person name="Geurts R."/>
        </authorList>
    </citation>
    <scope>NUCLEOTIDE SEQUENCE [LARGE SCALE GENOMIC DNA]</scope>
    <source>
        <strain evidence="2">cv. WU1-14</strain>
    </source>
</reference>
<name>A0A2P5AY19_PARAD</name>
<evidence type="ECO:0000313" key="2">
    <source>
        <dbReference type="Proteomes" id="UP000237105"/>
    </source>
</evidence>
<dbReference type="AlphaFoldDB" id="A0A2P5AY19"/>
<evidence type="ECO:0000313" key="1">
    <source>
        <dbReference type="EMBL" id="PON41443.1"/>
    </source>
</evidence>
<protein>
    <submittedName>
        <fullName evidence="1">Uncharacterized protein</fullName>
    </submittedName>
</protein>
<gene>
    <name evidence="1" type="ORF">PanWU01x14_289660</name>
</gene>
<comment type="caution">
    <text evidence="1">The sequence shown here is derived from an EMBL/GenBank/DDBJ whole genome shotgun (WGS) entry which is preliminary data.</text>
</comment>